<keyword evidence="1 4" id="KW-0732">Signal</keyword>
<feature type="disulfide bond" evidence="3">
    <location>
        <begin position="398"/>
        <end position="407"/>
    </location>
</feature>
<evidence type="ECO:0000259" key="5">
    <source>
        <dbReference type="PROSITE" id="PS50026"/>
    </source>
</evidence>
<reference evidence="7" key="2">
    <citation type="submission" date="2023-05" db="EMBL/GenBank/DDBJ databases">
        <authorList>
            <consortium name="Lawrence Berkeley National Laboratory"/>
            <person name="Steindorff A."/>
            <person name="Hensen N."/>
            <person name="Bonometti L."/>
            <person name="Westerberg I."/>
            <person name="Brannstrom I.O."/>
            <person name="Guillou S."/>
            <person name="Cros-Aarteil S."/>
            <person name="Calhoun S."/>
            <person name="Haridas S."/>
            <person name="Kuo A."/>
            <person name="Mondo S."/>
            <person name="Pangilinan J."/>
            <person name="Riley R."/>
            <person name="Labutti K."/>
            <person name="Andreopoulos B."/>
            <person name="Lipzen A."/>
            <person name="Chen C."/>
            <person name="Yanf M."/>
            <person name="Daum C."/>
            <person name="Ng V."/>
            <person name="Clum A."/>
            <person name="Ohm R."/>
            <person name="Martin F."/>
            <person name="Silar P."/>
            <person name="Natvig D."/>
            <person name="Lalanne C."/>
            <person name="Gautier V."/>
            <person name="Ament-Velasquez S.L."/>
            <person name="Kruys A."/>
            <person name="Hutchinson M.I."/>
            <person name="Powell A.J."/>
            <person name="Barry K."/>
            <person name="Miller A.N."/>
            <person name="Grigoriev I.V."/>
            <person name="Debuchy R."/>
            <person name="Gladieux P."/>
            <person name="Thoren M.H."/>
            <person name="Johannesson H."/>
        </authorList>
    </citation>
    <scope>NUCLEOTIDE SEQUENCE</scope>
    <source>
        <strain evidence="7">CBS 141.50</strain>
    </source>
</reference>
<evidence type="ECO:0000256" key="4">
    <source>
        <dbReference type="SAM" id="SignalP"/>
    </source>
</evidence>
<organism evidence="7 8">
    <name type="scientific">Dichotomopilus funicola</name>
    <dbReference type="NCBI Taxonomy" id="1934379"/>
    <lineage>
        <taxon>Eukaryota</taxon>
        <taxon>Fungi</taxon>
        <taxon>Dikarya</taxon>
        <taxon>Ascomycota</taxon>
        <taxon>Pezizomycotina</taxon>
        <taxon>Sordariomycetes</taxon>
        <taxon>Sordariomycetidae</taxon>
        <taxon>Sordariales</taxon>
        <taxon>Chaetomiaceae</taxon>
        <taxon>Dichotomopilus</taxon>
    </lineage>
</organism>
<evidence type="ECO:0000259" key="6">
    <source>
        <dbReference type="PROSITE" id="PS51662"/>
    </source>
</evidence>
<feature type="chain" id="PRO_5043003808" evidence="4">
    <location>
        <begin position="24"/>
        <end position="764"/>
    </location>
</feature>
<feature type="domain" description="BPP" evidence="6">
    <location>
        <begin position="402"/>
        <end position="746"/>
    </location>
</feature>
<dbReference type="PROSITE" id="PS00022">
    <property type="entry name" value="EGF_1"/>
    <property type="match status" value="1"/>
</dbReference>
<dbReference type="Gene3D" id="2.10.25.10">
    <property type="entry name" value="Laminin"/>
    <property type="match status" value="1"/>
</dbReference>
<keyword evidence="2 3" id="KW-1015">Disulfide bond</keyword>
<dbReference type="GeneID" id="87814973"/>
<dbReference type="SUPFAM" id="SSF50956">
    <property type="entry name" value="Thermostable phytase (3-phytase)"/>
    <property type="match status" value="2"/>
</dbReference>
<dbReference type="RefSeq" id="XP_062633612.1">
    <property type="nucleotide sequence ID" value="XM_062778360.1"/>
</dbReference>
<dbReference type="InterPro" id="IPR050969">
    <property type="entry name" value="Dev_Signal_Modulators"/>
</dbReference>
<evidence type="ECO:0000313" key="7">
    <source>
        <dbReference type="EMBL" id="KAK4140241.1"/>
    </source>
</evidence>
<dbReference type="PROSITE" id="PS51662">
    <property type="entry name" value="BP_PHYTASE"/>
    <property type="match status" value="2"/>
</dbReference>
<dbReference type="PANTHER" id="PTHR14949:SF56">
    <property type="entry name" value="EGF-LIKE-DOMAIN, MULTIPLE 7"/>
    <property type="match status" value="1"/>
</dbReference>
<feature type="domain" description="BPP" evidence="6">
    <location>
        <begin position="18"/>
        <end position="325"/>
    </location>
</feature>
<reference evidence="7" key="1">
    <citation type="journal article" date="2023" name="Mol. Phylogenet. Evol.">
        <title>Genome-scale phylogeny and comparative genomics of the fungal order Sordariales.</title>
        <authorList>
            <person name="Hensen N."/>
            <person name="Bonometti L."/>
            <person name="Westerberg I."/>
            <person name="Brannstrom I.O."/>
            <person name="Guillou S."/>
            <person name="Cros-Aarteil S."/>
            <person name="Calhoun S."/>
            <person name="Haridas S."/>
            <person name="Kuo A."/>
            <person name="Mondo S."/>
            <person name="Pangilinan J."/>
            <person name="Riley R."/>
            <person name="LaButti K."/>
            <person name="Andreopoulos B."/>
            <person name="Lipzen A."/>
            <person name="Chen C."/>
            <person name="Yan M."/>
            <person name="Daum C."/>
            <person name="Ng V."/>
            <person name="Clum A."/>
            <person name="Steindorff A."/>
            <person name="Ohm R.A."/>
            <person name="Martin F."/>
            <person name="Silar P."/>
            <person name="Natvig D.O."/>
            <person name="Lalanne C."/>
            <person name="Gautier V."/>
            <person name="Ament-Velasquez S.L."/>
            <person name="Kruys A."/>
            <person name="Hutchinson M.I."/>
            <person name="Powell A.J."/>
            <person name="Barry K."/>
            <person name="Miller A.N."/>
            <person name="Grigoriev I.V."/>
            <person name="Debuchy R."/>
            <person name="Gladieux P."/>
            <person name="Hiltunen Thoren M."/>
            <person name="Johannesson H."/>
        </authorList>
    </citation>
    <scope>NUCLEOTIDE SEQUENCE</scope>
    <source>
        <strain evidence="7">CBS 141.50</strain>
    </source>
</reference>
<accession>A0AAN6ZK17</accession>
<evidence type="ECO:0000256" key="3">
    <source>
        <dbReference type="PROSITE-ProRule" id="PRU00076"/>
    </source>
</evidence>
<dbReference type="InterPro" id="IPR003431">
    <property type="entry name" value="B-propeller_Phytase"/>
</dbReference>
<name>A0AAN6ZK17_9PEZI</name>
<feature type="domain" description="EGF-like" evidence="5">
    <location>
        <begin position="376"/>
        <end position="408"/>
    </location>
</feature>
<sequence>MGFSRYLATGALLCSALTPHANAVDVDVPVSALTSEVESDWTSVYYGRTPLLLGNDGSAASGGWLAWDINSTTPLSQVHVETPGRRTKLVTTIHRQTGAKTPAGLVVSIGQPDSVLRAWELPGFEEAKSAQTTVLGDWSALCSWKSPGGNDYVYLFGKREAKVFLVRANDENGGDIQFSEIQTFAFPVEASGCATSPSLKKMFISADDDKDVYVFDLVESVTAPEVTKAGEADDDTTGVAVYVSGTPELDYLFVAMKDTVAVYEPSFKLVGNLKLTGYEDIEAQGLAIHQTATSQYPSGVLAYAIEAEDVAGFGLSSLDGAIQTLGLKVNTKYDPAVGCKKQCPICSACSGNGYCAQNGKGIECSCFAGWESKICNAYTCDENCSGNGKCVGSNQCRCDNGWGGLHCSFLVVEPVTETEANGGDGDDPAIWISPTDRDESRIITTTKSEQGAGLGVFDLSGKRLQTLPAGEPNNVDVIYNFQAGSRTVDLAYAACRADNTLCLFEITPNGTLANIPGGIQPTQPDYKVYGSCTYRSHKTGKQYLFVNAKSAEYLQYELSSTSNGTLTTTLIRSFTAGSGGQVEGCVADEENGVVFIGEEPHALWRYDAEPDAGSSPEGVAIATVGDGHLRADVEGVTLVVGHTPDEGFILVSNQGVSAYNVYRRQAPHDFVLTFTIGKGEGLDGEEVDAVSNTDGIAAVGTGLGERFPRGLIVVHDDSNQLPGGKGTSEEASFKLVPLESVLGADVVKELGLLEEVDEEWDPRV</sequence>
<dbReference type="Gene3D" id="2.120.10.30">
    <property type="entry name" value="TolB, C-terminal domain"/>
    <property type="match status" value="2"/>
</dbReference>
<dbReference type="Proteomes" id="UP001302676">
    <property type="component" value="Unassembled WGS sequence"/>
</dbReference>
<keyword evidence="8" id="KW-1185">Reference proteome</keyword>
<comment type="caution">
    <text evidence="7">The sequence shown here is derived from an EMBL/GenBank/DDBJ whole genome shotgun (WGS) entry which is preliminary data.</text>
</comment>
<dbReference type="PANTHER" id="PTHR14949">
    <property type="entry name" value="EGF-LIKE-DOMAIN, MULTIPLE 7, 8"/>
    <property type="match status" value="1"/>
</dbReference>
<feature type="disulfide bond" evidence="3">
    <location>
        <begin position="380"/>
        <end position="390"/>
    </location>
</feature>
<evidence type="ECO:0000256" key="1">
    <source>
        <dbReference type="ARBA" id="ARBA00022729"/>
    </source>
</evidence>
<dbReference type="InterPro" id="IPR011042">
    <property type="entry name" value="6-blade_b-propeller_TolB-like"/>
</dbReference>
<evidence type="ECO:0000256" key="2">
    <source>
        <dbReference type="ARBA" id="ARBA00023157"/>
    </source>
</evidence>
<dbReference type="AlphaFoldDB" id="A0AAN6ZK17"/>
<gene>
    <name evidence="7" type="ORF">C8A04DRAFT_15108</name>
</gene>
<dbReference type="Pfam" id="PF02333">
    <property type="entry name" value="Phytase"/>
    <property type="match status" value="1"/>
</dbReference>
<dbReference type="GO" id="GO:0016158">
    <property type="term" value="F:inositol hexakisphosphate 3-phosphatase activity"/>
    <property type="evidence" value="ECO:0007669"/>
    <property type="project" value="InterPro"/>
</dbReference>
<evidence type="ECO:0000313" key="8">
    <source>
        <dbReference type="Proteomes" id="UP001302676"/>
    </source>
</evidence>
<keyword evidence="3" id="KW-0245">EGF-like domain</keyword>
<feature type="signal peptide" evidence="4">
    <location>
        <begin position="1"/>
        <end position="23"/>
    </location>
</feature>
<dbReference type="InterPro" id="IPR000742">
    <property type="entry name" value="EGF"/>
</dbReference>
<dbReference type="EMBL" id="MU853636">
    <property type="protein sequence ID" value="KAK4140241.1"/>
    <property type="molecule type" value="Genomic_DNA"/>
</dbReference>
<dbReference type="PROSITE" id="PS50026">
    <property type="entry name" value="EGF_3"/>
    <property type="match status" value="1"/>
</dbReference>
<protein>
    <submittedName>
        <fullName evidence="7">3-phytase</fullName>
    </submittedName>
</protein>
<proteinExistence type="predicted"/>
<comment type="caution">
    <text evidence="3">Lacks conserved residue(s) required for the propagation of feature annotation.</text>
</comment>
<dbReference type="PROSITE" id="PS01186">
    <property type="entry name" value="EGF_2"/>
    <property type="match status" value="1"/>
</dbReference>